<organism evidence="1 2">
    <name type="scientific">Amycolatopsis ultiminotia</name>
    <dbReference type="NCBI Taxonomy" id="543629"/>
    <lineage>
        <taxon>Bacteria</taxon>
        <taxon>Bacillati</taxon>
        <taxon>Actinomycetota</taxon>
        <taxon>Actinomycetes</taxon>
        <taxon>Pseudonocardiales</taxon>
        <taxon>Pseudonocardiaceae</taxon>
        <taxon>Amycolatopsis</taxon>
    </lineage>
</organism>
<name>A0ABP6Y7F6_9PSEU</name>
<protein>
    <submittedName>
        <fullName evidence="1">Uncharacterized protein</fullName>
    </submittedName>
</protein>
<comment type="caution">
    <text evidence="1">The sequence shown here is derived from an EMBL/GenBank/DDBJ whole genome shotgun (WGS) entry which is preliminary data.</text>
</comment>
<proteinExistence type="predicted"/>
<sequence length="76" mass="7879">MTALTVIGAAAGLIVLALMALAPVLVELNERFPAGTRKQPARTPAAATQNLPVRTATLRKQSASHTARVNAALPTH</sequence>
<dbReference type="Proteomes" id="UP001500689">
    <property type="component" value="Unassembled WGS sequence"/>
</dbReference>
<keyword evidence="2" id="KW-1185">Reference proteome</keyword>
<dbReference type="RefSeq" id="WP_344867745.1">
    <property type="nucleotide sequence ID" value="NZ_BAAAZN010000021.1"/>
</dbReference>
<evidence type="ECO:0000313" key="2">
    <source>
        <dbReference type="Proteomes" id="UP001500689"/>
    </source>
</evidence>
<gene>
    <name evidence="1" type="ORF">GCM10022222_72470</name>
</gene>
<reference evidence="2" key="1">
    <citation type="journal article" date="2019" name="Int. J. Syst. Evol. Microbiol.">
        <title>The Global Catalogue of Microorganisms (GCM) 10K type strain sequencing project: providing services to taxonomists for standard genome sequencing and annotation.</title>
        <authorList>
            <consortium name="The Broad Institute Genomics Platform"/>
            <consortium name="The Broad Institute Genome Sequencing Center for Infectious Disease"/>
            <person name="Wu L."/>
            <person name="Ma J."/>
        </authorList>
    </citation>
    <scope>NUCLEOTIDE SEQUENCE [LARGE SCALE GENOMIC DNA]</scope>
    <source>
        <strain evidence="2">JCM 16898</strain>
    </source>
</reference>
<evidence type="ECO:0000313" key="1">
    <source>
        <dbReference type="EMBL" id="GAA3577259.1"/>
    </source>
</evidence>
<dbReference type="EMBL" id="BAAAZN010000021">
    <property type="protein sequence ID" value="GAA3577259.1"/>
    <property type="molecule type" value="Genomic_DNA"/>
</dbReference>
<accession>A0ABP6Y7F6</accession>